<dbReference type="AlphaFoldDB" id="A0A9X6U7N6"/>
<sequence length="63" mass="6896">MSKYIISIILFLGIIIPLGEHASAESFKYAYDPGQSNPLGTATSAKELKKYRAVDPRRGLIGK</sequence>
<name>A0A9X6U7N6_BACCE</name>
<dbReference type="Proteomes" id="UP000220691">
    <property type="component" value="Unassembled WGS sequence"/>
</dbReference>
<accession>A0A9X6U7N6</accession>
<protein>
    <submittedName>
        <fullName evidence="1">Uncharacterized protein</fullName>
    </submittedName>
</protein>
<dbReference type="EMBL" id="NUAN01000176">
    <property type="protein sequence ID" value="PEN87378.1"/>
    <property type="molecule type" value="Genomic_DNA"/>
</dbReference>
<evidence type="ECO:0000313" key="1">
    <source>
        <dbReference type="EMBL" id="PEN87378.1"/>
    </source>
</evidence>
<gene>
    <name evidence="1" type="ORF">CN553_24560</name>
</gene>
<organism evidence="1 2">
    <name type="scientific">Bacillus cereus</name>
    <dbReference type="NCBI Taxonomy" id="1396"/>
    <lineage>
        <taxon>Bacteria</taxon>
        <taxon>Bacillati</taxon>
        <taxon>Bacillota</taxon>
        <taxon>Bacilli</taxon>
        <taxon>Bacillales</taxon>
        <taxon>Bacillaceae</taxon>
        <taxon>Bacillus</taxon>
        <taxon>Bacillus cereus group</taxon>
    </lineage>
</organism>
<comment type="caution">
    <text evidence="1">The sequence shown here is derived from an EMBL/GenBank/DDBJ whole genome shotgun (WGS) entry which is preliminary data.</text>
</comment>
<reference evidence="1 2" key="1">
    <citation type="submission" date="2017-09" db="EMBL/GenBank/DDBJ databases">
        <title>Large-scale bioinformatics analysis of Bacillus genomes uncovers conserved roles of natural products in bacterial physiology.</title>
        <authorList>
            <consortium name="Agbiome Team Llc"/>
            <person name="Bleich R.M."/>
            <person name="Kirk G.J."/>
            <person name="Santa Maria K.C."/>
            <person name="Allen S.E."/>
            <person name="Farag S."/>
            <person name="Shank E.A."/>
            <person name="Bowers A."/>
        </authorList>
    </citation>
    <scope>NUCLEOTIDE SEQUENCE [LARGE SCALE GENOMIC DNA]</scope>
    <source>
        <strain evidence="1 2">AFS027647</strain>
    </source>
</reference>
<proteinExistence type="predicted"/>
<evidence type="ECO:0000313" key="2">
    <source>
        <dbReference type="Proteomes" id="UP000220691"/>
    </source>
</evidence>